<dbReference type="SMART" id="SM00320">
    <property type="entry name" value="WD40"/>
    <property type="match status" value="4"/>
</dbReference>
<dbReference type="Gene3D" id="2.130.10.10">
    <property type="entry name" value="YVTN repeat-like/Quinoprotein amine dehydrogenase"/>
    <property type="match status" value="1"/>
</dbReference>
<feature type="compositionally biased region" description="Low complexity" evidence="1">
    <location>
        <begin position="1"/>
        <end position="26"/>
    </location>
</feature>
<dbReference type="Proteomes" id="UP000636709">
    <property type="component" value="Unassembled WGS sequence"/>
</dbReference>
<organism evidence="2 3">
    <name type="scientific">Digitaria exilis</name>
    <dbReference type="NCBI Taxonomy" id="1010633"/>
    <lineage>
        <taxon>Eukaryota</taxon>
        <taxon>Viridiplantae</taxon>
        <taxon>Streptophyta</taxon>
        <taxon>Embryophyta</taxon>
        <taxon>Tracheophyta</taxon>
        <taxon>Spermatophyta</taxon>
        <taxon>Magnoliopsida</taxon>
        <taxon>Liliopsida</taxon>
        <taxon>Poales</taxon>
        <taxon>Poaceae</taxon>
        <taxon>PACMAD clade</taxon>
        <taxon>Panicoideae</taxon>
        <taxon>Panicodae</taxon>
        <taxon>Paniceae</taxon>
        <taxon>Anthephorinae</taxon>
        <taxon>Digitaria</taxon>
    </lineage>
</organism>
<feature type="region of interest" description="Disordered" evidence="1">
    <location>
        <begin position="1"/>
        <end position="39"/>
    </location>
</feature>
<dbReference type="InterPro" id="IPR015943">
    <property type="entry name" value="WD40/YVTN_repeat-like_dom_sf"/>
</dbReference>
<dbReference type="InterPro" id="IPR036322">
    <property type="entry name" value="WD40_repeat_dom_sf"/>
</dbReference>
<dbReference type="Pfam" id="PF00400">
    <property type="entry name" value="WD40"/>
    <property type="match status" value="2"/>
</dbReference>
<dbReference type="PANTHER" id="PTHR13211">
    <property type="entry name" value="TELOMERASE CAJAL BODY PROTEIN 1"/>
    <property type="match status" value="1"/>
</dbReference>
<reference evidence="2" key="1">
    <citation type="submission" date="2020-07" db="EMBL/GenBank/DDBJ databases">
        <title>Genome sequence and genetic diversity analysis of an under-domesticated orphan crop, white fonio (Digitaria exilis).</title>
        <authorList>
            <person name="Bennetzen J.L."/>
            <person name="Chen S."/>
            <person name="Ma X."/>
            <person name="Wang X."/>
            <person name="Yssel A.E.J."/>
            <person name="Chaluvadi S.R."/>
            <person name="Johnson M."/>
            <person name="Gangashetty P."/>
            <person name="Hamidou F."/>
            <person name="Sanogo M.D."/>
            <person name="Zwaenepoel A."/>
            <person name="Wallace J."/>
            <person name="Van De Peer Y."/>
            <person name="Van Deynze A."/>
        </authorList>
    </citation>
    <scope>NUCLEOTIDE SEQUENCE</scope>
    <source>
        <tissue evidence="2">Leaves</tissue>
    </source>
</reference>
<proteinExistence type="predicted"/>
<dbReference type="InterPro" id="IPR051150">
    <property type="entry name" value="SWT21/TCAB1_mRNA_Telomere"/>
</dbReference>
<dbReference type="SUPFAM" id="SSF50978">
    <property type="entry name" value="WD40 repeat-like"/>
    <property type="match status" value="1"/>
</dbReference>
<protein>
    <submittedName>
        <fullName evidence="2">Uncharacterized protein</fullName>
    </submittedName>
</protein>
<dbReference type="EMBL" id="JACEFO010002197">
    <property type="protein sequence ID" value="KAF8674255.1"/>
    <property type="molecule type" value="Genomic_DNA"/>
</dbReference>
<name>A0A835AT27_9POAL</name>
<sequence length="703" mass="78254">MPAAEEAAAAPPDGGAESEAAEAVMEGAEREAAEEYSWPQLSFDRPPRRLYHFARQFRSVAPAGGNGSGENFLKGVKWSPDGSSFLTSSDDNSLRLFYLPEDAYNGAEHVAEAGVGDSYGAFLQVNEGEPVYDFSWYPYPATCVFASTSRDHPIHLWDATSGELRCTYRAYDAMDEIAAALSISFNSTGSKLFAGYNKAIRVFDVHRPGRDFEQYSLLKGGEGPTGIISSISFSPHNGMLAVGSYSQTTAVYAESNMEPLYVLHGQLGGVTQDPYILCWDIRNTVDIVYKLYRSADTTNQRIYFDIEPCGRHLATGGQVTTTAARSGCFLPRKRLETAKHSRASEDIGFHMGVEPRRTKNSCERDLLQAESDDASRPAEEMVAANRPLFVIHEATGECFVYDIYLKNEDTTMEVHYSGPLVPPLHYRPLAVSGGAILGVTPQPWHIPAAHHRPMAVIAAGGELRDPSDTGPPVMVAVGDATVVRMDTVIYGESFCFEALRLLPGGGGCWHVTPLPRPPVMSLHKPWDRVSISSYFVKGTRVWISVAGEGIFSLEVEEGAWRLEFPEEMEWLEGRALYVPELDTVVGLTPWPDRFLCAYKFDERGVPRWQRRWPEAIPWECYYDGRTPSKEMVSLAYLGKGRFCITRPVDKVEDNNRTYQSNSFLVVELRRRTADGELELAKRGTLVYQGEQLRGQCLDRYFIQ</sequence>
<accession>A0A835AT27</accession>
<gene>
    <name evidence="2" type="ORF">HU200_048076</name>
</gene>
<dbReference type="OrthoDB" id="239865at2759"/>
<dbReference type="AlphaFoldDB" id="A0A835AT27"/>
<dbReference type="PANTHER" id="PTHR13211:SF0">
    <property type="entry name" value="TELOMERASE CAJAL BODY PROTEIN 1"/>
    <property type="match status" value="1"/>
</dbReference>
<dbReference type="InterPro" id="IPR012871">
    <property type="entry name" value="DUF1668_ORYSA"/>
</dbReference>
<dbReference type="Pfam" id="PF07893">
    <property type="entry name" value="DUF1668"/>
    <property type="match status" value="1"/>
</dbReference>
<keyword evidence="3" id="KW-1185">Reference proteome</keyword>
<evidence type="ECO:0000256" key="1">
    <source>
        <dbReference type="SAM" id="MobiDB-lite"/>
    </source>
</evidence>
<dbReference type="InterPro" id="IPR001680">
    <property type="entry name" value="WD40_rpt"/>
</dbReference>
<evidence type="ECO:0000313" key="2">
    <source>
        <dbReference type="EMBL" id="KAF8674255.1"/>
    </source>
</evidence>
<comment type="caution">
    <text evidence="2">The sequence shown here is derived from an EMBL/GenBank/DDBJ whole genome shotgun (WGS) entry which is preliminary data.</text>
</comment>
<evidence type="ECO:0000313" key="3">
    <source>
        <dbReference type="Proteomes" id="UP000636709"/>
    </source>
</evidence>